<dbReference type="EMBL" id="DS231618">
    <property type="protein sequence ID" value="EDU47602.1"/>
    <property type="molecule type" value="Genomic_DNA"/>
</dbReference>
<gene>
    <name evidence="1" type="ORF">PTRG_04695</name>
</gene>
<reference evidence="2" key="1">
    <citation type="journal article" date="2013" name="G3 (Bethesda)">
        <title>Comparative genomics of a plant-pathogenic fungus, Pyrenophora tritici-repentis, reveals transduplication and the impact of repeat elements on pathogenicity and population divergence.</title>
        <authorList>
            <person name="Manning V.A."/>
            <person name="Pandelova I."/>
            <person name="Dhillon B."/>
            <person name="Wilhelm L.J."/>
            <person name="Goodwin S.B."/>
            <person name="Berlin A.M."/>
            <person name="Figueroa M."/>
            <person name="Freitag M."/>
            <person name="Hane J.K."/>
            <person name="Henrissat B."/>
            <person name="Holman W.H."/>
            <person name="Kodira C.D."/>
            <person name="Martin J."/>
            <person name="Oliver R.P."/>
            <person name="Robbertse B."/>
            <person name="Schackwitz W."/>
            <person name="Schwartz D.C."/>
            <person name="Spatafora J.W."/>
            <person name="Turgeon B.G."/>
            <person name="Yandava C."/>
            <person name="Young S."/>
            <person name="Zhou S."/>
            <person name="Zeng Q."/>
            <person name="Grigoriev I.V."/>
            <person name="Ma L.-J."/>
            <person name="Ciuffetti L.M."/>
        </authorList>
    </citation>
    <scope>NUCLEOTIDE SEQUENCE [LARGE SCALE GENOMIC DNA]</scope>
    <source>
        <strain evidence="2">Pt-1C-BFP</strain>
    </source>
</reference>
<dbReference type="InParanoid" id="B2W4Z5"/>
<evidence type="ECO:0000313" key="2">
    <source>
        <dbReference type="Proteomes" id="UP000001471"/>
    </source>
</evidence>
<sequence>MGILSLLSEIIGNICRYVGAVVKEDQNTFVRYKNQDLQSLRLTCWYLLPQVKPSYIGPRPEFEAEVMGGDMNEDANFSETFYLLVE</sequence>
<accession>B2W4Z5</accession>
<name>B2W4Z5_PYRTR</name>
<dbReference type="HOGENOM" id="CLU_2498979_0_0_1"/>
<proteinExistence type="predicted"/>
<protein>
    <submittedName>
        <fullName evidence="1">Uncharacterized protein</fullName>
    </submittedName>
</protein>
<organism evidence="1 2">
    <name type="scientific">Pyrenophora tritici-repentis (strain Pt-1C-BFP)</name>
    <name type="common">Wheat tan spot fungus</name>
    <name type="synonym">Drechslera tritici-repentis</name>
    <dbReference type="NCBI Taxonomy" id="426418"/>
    <lineage>
        <taxon>Eukaryota</taxon>
        <taxon>Fungi</taxon>
        <taxon>Dikarya</taxon>
        <taxon>Ascomycota</taxon>
        <taxon>Pezizomycotina</taxon>
        <taxon>Dothideomycetes</taxon>
        <taxon>Pleosporomycetidae</taxon>
        <taxon>Pleosporales</taxon>
        <taxon>Pleosporineae</taxon>
        <taxon>Pleosporaceae</taxon>
        <taxon>Pyrenophora</taxon>
    </lineage>
</organism>
<dbReference type="Proteomes" id="UP000001471">
    <property type="component" value="Unassembled WGS sequence"/>
</dbReference>
<evidence type="ECO:0000313" key="1">
    <source>
        <dbReference type="EMBL" id="EDU47602.1"/>
    </source>
</evidence>
<dbReference type="AlphaFoldDB" id="B2W4Z5"/>